<keyword evidence="1" id="KW-0472">Membrane</keyword>
<protein>
    <submittedName>
        <fullName evidence="2">Cbb3-type cytochrome c oxidase subunit 3</fullName>
    </submittedName>
</protein>
<keyword evidence="1" id="KW-1133">Transmembrane helix</keyword>
<organism evidence="2 3">
    <name type="scientific">Rhizobium anhuiense</name>
    <dbReference type="NCBI Taxonomy" id="1184720"/>
    <lineage>
        <taxon>Bacteria</taxon>
        <taxon>Pseudomonadati</taxon>
        <taxon>Pseudomonadota</taxon>
        <taxon>Alphaproteobacteria</taxon>
        <taxon>Hyphomicrobiales</taxon>
        <taxon>Rhizobiaceae</taxon>
        <taxon>Rhizobium/Agrobacterium group</taxon>
        <taxon>Rhizobium</taxon>
    </lineage>
</organism>
<feature type="transmembrane region" description="Helical" evidence="1">
    <location>
        <begin position="14"/>
        <end position="31"/>
    </location>
</feature>
<dbReference type="EMBL" id="RIBW01000023">
    <property type="protein sequence ID" value="RUL96365.1"/>
    <property type="molecule type" value="Genomic_DNA"/>
</dbReference>
<comment type="caution">
    <text evidence="2">The sequence shown here is derived from an EMBL/GenBank/DDBJ whole genome shotgun (WGS) entry which is preliminary data.</text>
</comment>
<sequence>METYTAMRQFADSWGLLAMAAFFIGAIVFTLRPGSNQTAKEAADIPLKDD</sequence>
<dbReference type="Pfam" id="PF05545">
    <property type="entry name" value="FixQ"/>
    <property type="match status" value="1"/>
</dbReference>
<dbReference type="RefSeq" id="WP_127431695.1">
    <property type="nucleotide sequence ID" value="NZ_BMFI01000025.1"/>
</dbReference>
<gene>
    <name evidence="2" type="ORF">EEQ99_31150</name>
</gene>
<dbReference type="CDD" id="cd01324">
    <property type="entry name" value="cbb3_Oxidase_CcoQ"/>
    <property type="match status" value="1"/>
</dbReference>
<dbReference type="AlphaFoldDB" id="A0A3S0RYF4"/>
<keyword evidence="1" id="KW-0812">Transmembrane</keyword>
<name>A0A3S0RYF4_9HYPH</name>
<proteinExistence type="predicted"/>
<reference evidence="2 3" key="1">
    <citation type="journal article" date="2015" name="Int. J. Syst. Evol. Microbiol.">
        <title>Rhizobium anhuiense sp. nov., isolated from effective nodules of Vicia faba and Pisum sativum.</title>
        <authorList>
            <person name="Zhang Y.J."/>
            <person name="Zheng W.T."/>
            <person name="Everall I."/>
            <person name="Young J.P."/>
            <person name="Zhang X.X."/>
            <person name="Tian C.F."/>
            <person name="Sui X.H."/>
            <person name="Wang E.T."/>
            <person name="Chen W.X."/>
        </authorList>
    </citation>
    <scope>NUCLEOTIDE SEQUENCE [LARGE SCALE GENOMIC DNA]</scope>
    <source>
        <strain evidence="2 3">CCBAU 23252</strain>
    </source>
</reference>
<dbReference type="InterPro" id="IPR008621">
    <property type="entry name" value="Cbb3-typ_cyt_oxidase_comp"/>
</dbReference>
<accession>A0A3S0RYF4</accession>
<evidence type="ECO:0000256" key="1">
    <source>
        <dbReference type="SAM" id="Phobius"/>
    </source>
</evidence>
<evidence type="ECO:0000313" key="2">
    <source>
        <dbReference type="EMBL" id="RUL96365.1"/>
    </source>
</evidence>
<dbReference type="Proteomes" id="UP000273611">
    <property type="component" value="Unassembled WGS sequence"/>
</dbReference>
<evidence type="ECO:0000313" key="3">
    <source>
        <dbReference type="Proteomes" id="UP000273611"/>
    </source>
</evidence>